<feature type="transmembrane region" description="Helical" evidence="5">
    <location>
        <begin position="136"/>
        <end position="158"/>
    </location>
</feature>
<feature type="transmembrane region" description="Helical" evidence="5">
    <location>
        <begin position="397"/>
        <end position="428"/>
    </location>
</feature>
<dbReference type="Gene3D" id="3.30.750.24">
    <property type="entry name" value="STAS domain"/>
    <property type="match status" value="1"/>
</dbReference>
<keyword evidence="4 5" id="KW-0472">Membrane</keyword>
<dbReference type="AlphaFoldDB" id="A0A127A4P9"/>
<dbReference type="SUPFAM" id="SSF52091">
    <property type="entry name" value="SpoIIaa-like"/>
    <property type="match status" value="1"/>
</dbReference>
<dbReference type="PANTHER" id="PTHR11814">
    <property type="entry name" value="SULFATE TRANSPORTER"/>
    <property type="match status" value="1"/>
</dbReference>
<proteinExistence type="predicted"/>
<feature type="transmembrane region" description="Helical" evidence="5">
    <location>
        <begin position="344"/>
        <end position="377"/>
    </location>
</feature>
<name>A0A127A4P9_9MICC</name>
<dbReference type="Proteomes" id="UP000070134">
    <property type="component" value="Chromosome"/>
</dbReference>
<evidence type="ECO:0000256" key="4">
    <source>
        <dbReference type="ARBA" id="ARBA00023136"/>
    </source>
</evidence>
<feature type="transmembrane region" description="Helical" evidence="5">
    <location>
        <begin position="101"/>
        <end position="129"/>
    </location>
</feature>
<evidence type="ECO:0000259" key="6">
    <source>
        <dbReference type="PROSITE" id="PS50801"/>
    </source>
</evidence>
<dbReference type="GO" id="GO:0055085">
    <property type="term" value="P:transmembrane transport"/>
    <property type="evidence" value="ECO:0007669"/>
    <property type="project" value="InterPro"/>
</dbReference>
<dbReference type="CDD" id="cd07042">
    <property type="entry name" value="STAS_SulP_like_sulfate_transporter"/>
    <property type="match status" value="1"/>
</dbReference>
<evidence type="ECO:0000256" key="3">
    <source>
        <dbReference type="ARBA" id="ARBA00022989"/>
    </source>
</evidence>
<dbReference type="Pfam" id="PF00916">
    <property type="entry name" value="Sulfate_transp"/>
    <property type="match status" value="1"/>
</dbReference>
<dbReference type="PATRIC" id="fig|37927.3.peg.3171"/>
<dbReference type="InterPro" id="IPR011547">
    <property type="entry name" value="SLC26A/SulP_dom"/>
</dbReference>
<accession>A0A127A4P9</accession>
<dbReference type="EMBL" id="CP014518">
    <property type="protein sequence ID" value="AMM33754.1"/>
    <property type="molecule type" value="Genomic_DNA"/>
</dbReference>
<protein>
    <submittedName>
        <fullName evidence="7">MFS transporter</fullName>
    </submittedName>
</protein>
<dbReference type="PROSITE" id="PS50801">
    <property type="entry name" value="STAS"/>
    <property type="match status" value="1"/>
</dbReference>
<evidence type="ECO:0000256" key="2">
    <source>
        <dbReference type="ARBA" id="ARBA00022692"/>
    </source>
</evidence>
<evidence type="ECO:0000313" key="8">
    <source>
        <dbReference type="Proteomes" id="UP000070134"/>
    </source>
</evidence>
<evidence type="ECO:0000256" key="1">
    <source>
        <dbReference type="ARBA" id="ARBA00004141"/>
    </source>
</evidence>
<keyword evidence="8" id="KW-1185">Reference proteome</keyword>
<organism evidence="7 8">
    <name type="scientific">Sinomonas atrocyanea</name>
    <dbReference type="NCBI Taxonomy" id="37927"/>
    <lineage>
        <taxon>Bacteria</taxon>
        <taxon>Bacillati</taxon>
        <taxon>Actinomycetota</taxon>
        <taxon>Actinomycetes</taxon>
        <taxon>Micrococcales</taxon>
        <taxon>Micrococcaceae</taxon>
        <taxon>Sinomonas</taxon>
    </lineage>
</organism>
<dbReference type="GO" id="GO:0016020">
    <property type="term" value="C:membrane"/>
    <property type="evidence" value="ECO:0007669"/>
    <property type="project" value="UniProtKB-SubCell"/>
</dbReference>
<evidence type="ECO:0000256" key="5">
    <source>
        <dbReference type="SAM" id="Phobius"/>
    </source>
</evidence>
<reference evidence="7 8" key="1">
    <citation type="submission" date="2016-02" db="EMBL/GenBank/DDBJ databases">
        <title>Complete genome of Sinomonas atrocyanea KCTC 3377.</title>
        <authorList>
            <person name="Kim K.M."/>
        </authorList>
    </citation>
    <scope>NUCLEOTIDE SEQUENCE [LARGE SCALE GENOMIC DNA]</scope>
    <source>
        <strain evidence="7 8">KCTC 3377</strain>
    </source>
</reference>
<feature type="domain" description="STAS" evidence="6">
    <location>
        <begin position="451"/>
        <end position="557"/>
    </location>
</feature>
<comment type="subcellular location">
    <subcellularLocation>
        <location evidence="1">Membrane</location>
        <topology evidence="1">Multi-pass membrane protein</topology>
    </subcellularLocation>
</comment>
<sequence length="571" mass="57662">MNAPGVQRSGPGALARGLGTLRSLLPQASDYTGVRRTWRGDLVAGLTVGIVALPLALAFGVSSGAGAEAGLVTAIVAGLLAAVFGGSHVQVSGPTGAMVVVLAPIVAAHGAGAAALLSVLAGIVLVALGASRLGRAVAYIPWPVVEGFTLGIGVIIFLQQVPLAVSAPVAPGQNTAVAAVAAVASAPWPRAAASLGVVALVVATTLLVPRIHRSLPASLLAILAASLGAGLLGLEVERIGALPASLPAPALPGFGISDLPSLAGPALAVAALAAIESLLSARVASGLAGPDGRTTGPYNPDRELVGQGLASVAAGLFGGMPATGAIARTAVNVRSGGRSRTASIVHALVLLGIVYLAAPLVAQIPLAALAGVLMVTAGRMVSVGTARRILGSTRQDAVAFVLTAVITVAFDLIVAIQIGLAAAALLTLRQFAKLGSVRREPIPGPAHDGDEHIAVFRLDGLMFFGAAERVLEEVTRTSSADGVEVAVLRLSQLRYLDATGAQTLVEAVRRLEARGVTVLLKGVQEQHLDLVRRVGVIAELRHHRHLFDSLDDAVEHARSHVRRARLPSATA</sequence>
<keyword evidence="3 5" id="KW-1133">Transmembrane helix</keyword>
<feature type="transmembrane region" description="Helical" evidence="5">
    <location>
        <begin position="42"/>
        <end position="62"/>
    </location>
</feature>
<dbReference type="InterPro" id="IPR002645">
    <property type="entry name" value="STAS_dom"/>
</dbReference>
<gene>
    <name evidence="7" type="ORF">SA2016_3089</name>
</gene>
<dbReference type="STRING" id="37927.SA2016_3089"/>
<dbReference type="Pfam" id="PF01740">
    <property type="entry name" value="STAS"/>
    <property type="match status" value="1"/>
</dbReference>
<feature type="transmembrane region" description="Helical" evidence="5">
    <location>
        <begin position="215"/>
        <end position="234"/>
    </location>
</feature>
<dbReference type="InterPro" id="IPR001902">
    <property type="entry name" value="SLC26A/SulP_fam"/>
</dbReference>
<feature type="transmembrane region" description="Helical" evidence="5">
    <location>
        <begin position="191"/>
        <end position="208"/>
    </location>
</feature>
<dbReference type="KEGG" id="satk:SA2016_3089"/>
<dbReference type="RefSeq" id="WP_229710886.1">
    <property type="nucleotide sequence ID" value="NZ_BJMO01000055.1"/>
</dbReference>
<feature type="transmembrane region" description="Helical" evidence="5">
    <location>
        <begin position="69"/>
        <end position="89"/>
    </location>
</feature>
<keyword evidence="2 5" id="KW-0812">Transmembrane</keyword>
<dbReference type="InterPro" id="IPR036513">
    <property type="entry name" value="STAS_dom_sf"/>
</dbReference>
<evidence type="ECO:0000313" key="7">
    <source>
        <dbReference type="EMBL" id="AMM33754.1"/>
    </source>
</evidence>